<keyword evidence="3" id="KW-1185">Reference proteome</keyword>
<feature type="compositionally biased region" description="Low complexity" evidence="1">
    <location>
        <begin position="72"/>
        <end position="87"/>
    </location>
</feature>
<feature type="region of interest" description="Disordered" evidence="1">
    <location>
        <begin position="69"/>
        <end position="89"/>
    </location>
</feature>
<sequence length="169" mass="18660">MPNPTYRHSRVLNRRQRRSPCRSHPEPVPSSAITPLRSPEPTTGHKPTTWWHRPKRIVLMVYSAFNRKPAADAEPSSAPEVPAAPVAFGPDPARWWRTRLRAPRAADTSGNTRVHAVAPGRGERDRRVIRSSPGAHAELWRQALLLAPDVATAGTHPALRAHIDAEGTA</sequence>
<reference evidence="2 3" key="1">
    <citation type="submission" date="2022-11" db="EMBL/GenBank/DDBJ databases">
        <title>Genome Sequencing of Nocardia sp. ON39_IFM12276 and assembly.</title>
        <authorList>
            <person name="Shimojima M."/>
            <person name="Toyokawa M."/>
            <person name="Uesaka K."/>
        </authorList>
    </citation>
    <scope>NUCLEOTIDE SEQUENCE [LARGE SCALE GENOMIC DNA]</scope>
    <source>
        <strain evidence="2 3">IFM 12276</strain>
    </source>
</reference>
<evidence type="ECO:0000256" key="1">
    <source>
        <dbReference type="SAM" id="MobiDB-lite"/>
    </source>
</evidence>
<dbReference type="Proteomes" id="UP001317870">
    <property type="component" value="Chromosome"/>
</dbReference>
<dbReference type="EMBL" id="AP026978">
    <property type="protein sequence ID" value="BDU01440.1"/>
    <property type="molecule type" value="Genomic_DNA"/>
</dbReference>
<gene>
    <name evidence="2" type="ORF">IFM12276_44680</name>
</gene>
<feature type="region of interest" description="Disordered" evidence="1">
    <location>
        <begin position="1"/>
        <end position="49"/>
    </location>
</feature>
<proteinExistence type="predicted"/>
<evidence type="ECO:0000313" key="3">
    <source>
        <dbReference type="Proteomes" id="UP001317870"/>
    </source>
</evidence>
<feature type="compositionally biased region" description="Basic residues" evidence="1">
    <location>
        <begin position="7"/>
        <end position="21"/>
    </location>
</feature>
<organism evidence="2 3">
    <name type="scientific">Nocardia sputorum</name>
    <dbReference type="NCBI Taxonomy" id="2984338"/>
    <lineage>
        <taxon>Bacteria</taxon>
        <taxon>Bacillati</taxon>
        <taxon>Actinomycetota</taxon>
        <taxon>Actinomycetes</taxon>
        <taxon>Mycobacteriales</taxon>
        <taxon>Nocardiaceae</taxon>
        <taxon>Nocardia</taxon>
    </lineage>
</organism>
<accession>A0ABN6U8F5</accession>
<protein>
    <submittedName>
        <fullName evidence="2">Uncharacterized protein</fullName>
    </submittedName>
</protein>
<name>A0ABN6U8F5_9NOCA</name>
<evidence type="ECO:0000313" key="2">
    <source>
        <dbReference type="EMBL" id="BDU01440.1"/>
    </source>
</evidence>